<evidence type="ECO:0000313" key="3">
    <source>
        <dbReference type="Proteomes" id="UP000483261"/>
    </source>
</evidence>
<feature type="domain" description="DUF7660" evidence="1">
    <location>
        <begin position="65"/>
        <end position="118"/>
    </location>
</feature>
<organism evidence="2 3">
    <name type="scientific">Nocardioides turkmenicus</name>
    <dbReference type="NCBI Taxonomy" id="2711220"/>
    <lineage>
        <taxon>Bacteria</taxon>
        <taxon>Bacillati</taxon>
        <taxon>Actinomycetota</taxon>
        <taxon>Actinomycetes</taxon>
        <taxon>Propionibacteriales</taxon>
        <taxon>Nocardioidaceae</taxon>
        <taxon>Nocardioides</taxon>
    </lineage>
</organism>
<sequence>MKSSATNFETFEQMHYVCFHYEFEHGDVDVDDECNAGGCPSASIGGGRDAVVATARELAMESASGAPWRNAELHEYLEAFASWLDDSGGIYAENGDMRVVGNGWEVVRLGLRAATGYE</sequence>
<reference evidence="2 3" key="1">
    <citation type="submission" date="2020-02" db="EMBL/GenBank/DDBJ databases">
        <title>Whole-genome analyses of novel actinobacteria.</title>
        <authorList>
            <person name="Sahin N."/>
        </authorList>
    </citation>
    <scope>NUCLEOTIDE SEQUENCE [LARGE SCALE GENOMIC DNA]</scope>
    <source>
        <strain evidence="2 3">KC13</strain>
    </source>
</reference>
<keyword evidence="3" id="KW-1185">Reference proteome</keyword>
<gene>
    <name evidence="2" type="ORF">G5C66_14295</name>
</gene>
<comment type="caution">
    <text evidence="2">The sequence shown here is derived from an EMBL/GenBank/DDBJ whole genome shotgun (WGS) entry which is preliminary data.</text>
</comment>
<dbReference type="EMBL" id="JAALAA010000011">
    <property type="protein sequence ID" value="NGN93910.1"/>
    <property type="molecule type" value="Genomic_DNA"/>
</dbReference>
<dbReference type="AlphaFoldDB" id="A0A6M1R1S0"/>
<evidence type="ECO:0000259" key="1">
    <source>
        <dbReference type="Pfam" id="PF24693"/>
    </source>
</evidence>
<dbReference type="Proteomes" id="UP000483261">
    <property type="component" value="Unassembled WGS sequence"/>
</dbReference>
<name>A0A6M1R1S0_9ACTN</name>
<dbReference type="RefSeq" id="WP_165111640.1">
    <property type="nucleotide sequence ID" value="NZ_JAALAA010000011.1"/>
</dbReference>
<dbReference type="InterPro" id="IPR056077">
    <property type="entry name" value="DUF7660"/>
</dbReference>
<proteinExistence type="predicted"/>
<evidence type="ECO:0000313" key="2">
    <source>
        <dbReference type="EMBL" id="NGN93910.1"/>
    </source>
</evidence>
<dbReference type="Pfam" id="PF24693">
    <property type="entry name" value="DUF7660"/>
    <property type="match status" value="1"/>
</dbReference>
<accession>A0A6M1R1S0</accession>
<protein>
    <recommendedName>
        <fullName evidence="1">DUF7660 domain-containing protein</fullName>
    </recommendedName>
</protein>